<dbReference type="GO" id="GO:0016301">
    <property type="term" value="F:kinase activity"/>
    <property type="evidence" value="ECO:0007669"/>
    <property type="project" value="UniProtKB-KW"/>
</dbReference>
<dbReference type="InterPro" id="IPR003661">
    <property type="entry name" value="HisK_dim/P_dom"/>
</dbReference>
<evidence type="ECO:0000256" key="4">
    <source>
        <dbReference type="SAM" id="Phobius"/>
    </source>
</evidence>
<dbReference type="SMART" id="SM00387">
    <property type="entry name" value="HATPase_c"/>
    <property type="match status" value="1"/>
</dbReference>
<evidence type="ECO:0000259" key="5">
    <source>
        <dbReference type="PROSITE" id="PS50109"/>
    </source>
</evidence>
<accession>A0ABS0T376</accession>
<dbReference type="Pfam" id="PF02518">
    <property type="entry name" value="HATPase_c"/>
    <property type="match status" value="1"/>
</dbReference>
<evidence type="ECO:0000313" key="7">
    <source>
        <dbReference type="Proteomes" id="UP000639859"/>
    </source>
</evidence>
<keyword evidence="4" id="KW-1133">Transmembrane helix</keyword>
<evidence type="ECO:0000256" key="2">
    <source>
        <dbReference type="ARBA" id="ARBA00012438"/>
    </source>
</evidence>
<dbReference type="CDD" id="cd00082">
    <property type="entry name" value="HisKA"/>
    <property type="match status" value="1"/>
</dbReference>
<keyword evidence="6" id="KW-0808">Transferase</keyword>
<dbReference type="Pfam" id="PF05228">
    <property type="entry name" value="CHASE4"/>
    <property type="match status" value="1"/>
</dbReference>
<dbReference type="Pfam" id="PF00512">
    <property type="entry name" value="HisKA"/>
    <property type="match status" value="1"/>
</dbReference>
<evidence type="ECO:0000256" key="1">
    <source>
        <dbReference type="ARBA" id="ARBA00000085"/>
    </source>
</evidence>
<dbReference type="CDD" id="cd16922">
    <property type="entry name" value="HATPase_EvgS-ArcB-TorS-like"/>
    <property type="match status" value="1"/>
</dbReference>
<dbReference type="InterPro" id="IPR005467">
    <property type="entry name" value="His_kinase_dom"/>
</dbReference>
<dbReference type="EC" id="2.7.13.3" evidence="2"/>
<dbReference type="InterPro" id="IPR036097">
    <property type="entry name" value="HisK_dim/P_sf"/>
</dbReference>
<feature type="domain" description="Histidine kinase" evidence="5">
    <location>
        <begin position="289"/>
        <end position="505"/>
    </location>
</feature>
<dbReference type="PANTHER" id="PTHR45339:SF3">
    <property type="entry name" value="HISTIDINE KINASE"/>
    <property type="match status" value="1"/>
</dbReference>
<dbReference type="InterPro" id="IPR007892">
    <property type="entry name" value="CHASE4"/>
</dbReference>
<keyword evidence="4" id="KW-0812">Transmembrane</keyword>
<dbReference type="Gene3D" id="3.30.565.10">
    <property type="entry name" value="Histidine kinase-like ATPase, C-terminal domain"/>
    <property type="match status" value="1"/>
</dbReference>
<comment type="caution">
    <text evidence="6">The sequence shown here is derived from an EMBL/GenBank/DDBJ whole genome shotgun (WGS) entry which is preliminary data.</text>
</comment>
<evidence type="ECO:0000256" key="3">
    <source>
        <dbReference type="ARBA" id="ARBA00022553"/>
    </source>
</evidence>
<dbReference type="PRINTS" id="PR00344">
    <property type="entry name" value="BCTRLSENSOR"/>
</dbReference>
<dbReference type="SMART" id="SM00388">
    <property type="entry name" value="HisKA"/>
    <property type="match status" value="1"/>
</dbReference>
<name>A0ABS0T376_9CAUL</name>
<dbReference type="InterPro" id="IPR003594">
    <property type="entry name" value="HATPase_dom"/>
</dbReference>
<proteinExistence type="predicted"/>
<dbReference type="PROSITE" id="PS50109">
    <property type="entry name" value="HIS_KIN"/>
    <property type="match status" value="1"/>
</dbReference>
<keyword evidence="3" id="KW-0597">Phosphoprotein</keyword>
<keyword evidence="4" id="KW-0472">Membrane</keyword>
<dbReference type="InterPro" id="IPR004358">
    <property type="entry name" value="Sig_transdc_His_kin-like_C"/>
</dbReference>
<dbReference type="SUPFAM" id="SSF55874">
    <property type="entry name" value="ATPase domain of HSP90 chaperone/DNA topoisomerase II/histidine kinase"/>
    <property type="match status" value="1"/>
</dbReference>
<dbReference type="PANTHER" id="PTHR45339">
    <property type="entry name" value="HYBRID SIGNAL TRANSDUCTION HISTIDINE KINASE J"/>
    <property type="match status" value="1"/>
</dbReference>
<protein>
    <recommendedName>
        <fullName evidence="2">histidine kinase</fullName>
        <ecNumber evidence="2">2.7.13.3</ecNumber>
    </recommendedName>
</protein>
<comment type="catalytic activity">
    <reaction evidence="1">
        <text>ATP + protein L-histidine = ADP + protein N-phospho-L-histidine.</text>
        <dbReference type="EC" id="2.7.13.3"/>
    </reaction>
</comment>
<sequence>MMLAAAQSLDHIETLDERALVERTVHRTLDRMTRELTSATVWDEAYKAMGEPLDEAWADINYGEYYHRYFSHDLTFAVREDRIVYASVAGSRASAARVGGLQADARPLIGAVTASALAARKAGRVDLEGVSTASGLVRSGGEVFLVAASDVIAERPELLVQRPGPPVVVITARRIDAGFIEGMREDLGVEGLTLVAPEAAVQPFVVLHDRQGRPIGALAWPARNPGMSLLLRAGPWIGLAFVLLVVASLVLFAWLSHVLTSLAVKRRALVEAKEQAEAANLAKSQFLANMSHEIRTPLNGVLGMTQIMAAGELPAVQRERLGIVEESAKALLALLTGVLDIARLEARAVGLRQEAFDVEDVVEASCAAFSGAAASRRIGLTWSVAEGCRGAWTGDAMRLRQVLGNLVANAVKFTEAGSVRMTVAAVPQGLAFTVADTGVGVAAEHLPRLFETFSQVDASSTRSHGGSGLGLSICRELVELMGGTIGVESAPGAGSTFRFEIPLTRA</sequence>
<feature type="transmembrane region" description="Helical" evidence="4">
    <location>
        <begin position="233"/>
        <end position="255"/>
    </location>
</feature>
<keyword evidence="6" id="KW-0418">Kinase</keyword>
<dbReference type="EMBL" id="JADWOX010000021">
    <property type="protein sequence ID" value="MBI1686329.1"/>
    <property type="molecule type" value="Genomic_DNA"/>
</dbReference>
<gene>
    <name evidence="6" type="ORF">I4Q42_21885</name>
</gene>
<reference evidence="6 7" key="1">
    <citation type="submission" date="2020-11" db="EMBL/GenBank/DDBJ databases">
        <title>genome sequence of strain KACC 18849.</title>
        <authorList>
            <person name="Gao J."/>
            <person name="Zhang X."/>
        </authorList>
    </citation>
    <scope>NUCLEOTIDE SEQUENCE [LARGE SCALE GENOMIC DNA]</scope>
    <source>
        <strain evidence="6 7">KACC 18849</strain>
    </source>
</reference>
<dbReference type="InterPro" id="IPR036890">
    <property type="entry name" value="HATPase_C_sf"/>
</dbReference>
<evidence type="ECO:0000313" key="6">
    <source>
        <dbReference type="EMBL" id="MBI1686329.1"/>
    </source>
</evidence>
<dbReference type="SUPFAM" id="SSF47384">
    <property type="entry name" value="Homodimeric domain of signal transducing histidine kinase"/>
    <property type="match status" value="1"/>
</dbReference>
<dbReference type="Gene3D" id="1.10.287.130">
    <property type="match status" value="1"/>
</dbReference>
<keyword evidence="7" id="KW-1185">Reference proteome</keyword>
<dbReference type="Proteomes" id="UP000639859">
    <property type="component" value="Unassembled WGS sequence"/>
</dbReference>
<organism evidence="6 7">
    <name type="scientific">Caulobacter hibisci</name>
    <dbReference type="NCBI Taxonomy" id="2035993"/>
    <lineage>
        <taxon>Bacteria</taxon>
        <taxon>Pseudomonadati</taxon>
        <taxon>Pseudomonadota</taxon>
        <taxon>Alphaproteobacteria</taxon>
        <taxon>Caulobacterales</taxon>
        <taxon>Caulobacteraceae</taxon>
        <taxon>Caulobacter</taxon>
    </lineage>
</organism>